<evidence type="ECO:0000313" key="5">
    <source>
        <dbReference type="EMBL" id="KAK3373894.1"/>
    </source>
</evidence>
<dbReference type="PANTHER" id="PTHR10578">
    <property type="entry name" value="S -2-HYDROXY-ACID OXIDASE-RELATED"/>
    <property type="match status" value="1"/>
</dbReference>
<feature type="compositionally biased region" description="Pro residues" evidence="3">
    <location>
        <begin position="186"/>
        <end position="200"/>
    </location>
</feature>
<keyword evidence="2" id="KW-0560">Oxidoreductase</keyword>
<organism evidence="5 6">
    <name type="scientific">Lasiosphaeria ovina</name>
    <dbReference type="NCBI Taxonomy" id="92902"/>
    <lineage>
        <taxon>Eukaryota</taxon>
        <taxon>Fungi</taxon>
        <taxon>Dikarya</taxon>
        <taxon>Ascomycota</taxon>
        <taxon>Pezizomycotina</taxon>
        <taxon>Sordariomycetes</taxon>
        <taxon>Sordariomycetidae</taxon>
        <taxon>Sordariales</taxon>
        <taxon>Lasiosphaeriaceae</taxon>
        <taxon>Lasiosphaeria</taxon>
    </lineage>
</organism>
<dbReference type="Proteomes" id="UP001287356">
    <property type="component" value="Unassembled WGS sequence"/>
</dbReference>
<dbReference type="EMBL" id="JAULSN010000004">
    <property type="protein sequence ID" value="KAK3373894.1"/>
    <property type="molecule type" value="Genomic_DNA"/>
</dbReference>
<dbReference type="PROSITE" id="PS51349">
    <property type="entry name" value="FMN_HYDROXY_ACID_DH_2"/>
    <property type="match status" value="1"/>
</dbReference>
<evidence type="ECO:0000259" key="4">
    <source>
        <dbReference type="PROSITE" id="PS51349"/>
    </source>
</evidence>
<proteinExistence type="predicted"/>
<dbReference type="PANTHER" id="PTHR10578:SF104">
    <property type="entry name" value="CYTOCHROME B2, MITOCHONDRIAL-RELATED"/>
    <property type="match status" value="1"/>
</dbReference>
<dbReference type="InterPro" id="IPR025255">
    <property type="entry name" value="DUF4202"/>
</dbReference>
<reference evidence="5" key="1">
    <citation type="journal article" date="2023" name="Mol. Phylogenet. Evol.">
        <title>Genome-scale phylogeny and comparative genomics of the fungal order Sordariales.</title>
        <authorList>
            <person name="Hensen N."/>
            <person name="Bonometti L."/>
            <person name="Westerberg I."/>
            <person name="Brannstrom I.O."/>
            <person name="Guillou S."/>
            <person name="Cros-Aarteil S."/>
            <person name="Calhoun S."/>
            <person name="Haridas S."/>
            <person name="Kuo A."/>
            <person name="Mondo S."/>
            <person name="Pangilinan J."/>
            <person name="Riley R."/>
            <person name="LaButti K."/>
            <person name="Andreopoulos B."/>
            <person name="Lipzen A."/>
            <person name="Chen C."/>
            <person name="Yan M."/>
            <person name="Daum C."/>
            <person name="Ng V."/>
            <person name="Clum A."/>
            <person name="Steindorff A."/>
            <person name="Ohm R.A."/>
            <person name="Martin F."/>
            <person name="Silar P."/>
            <person name="Natvig D.O."/>
            <person name="Lalanne C."/>
            <person name="Gautier V."/>
            <person name="Ament-Velasquez S.L."/>
            <person name="Kruys A."/>
            <person name="Hutchinson M.I."/>
            <person name="Powell A.J."/>
            <person name="Barry K."/>
            <person name="Miller A.N."/>
            <person name="Grigoriev I.V."/>
            <person name="Debuchy R."/>
            <person name="Gladieux P."/>
            <person name="Hiltunen Thoren M."/>
            <person name="Johannesson H."/>
        </authorList>
    </citation>
    <scope>NUCLEOTIDE SEQUENCE</scope>
    <source>
        <strain evidence="5">CBS 958.72</strain>
    </source>
</reference>
<feature type="domain" description="FMN hydroxy acid dehydrogenase" evidence="4">
    <location>
        <begin position="201"/>
        <end position="579"/>
    </location>
</feature>
<comment type="caution">
    <text evidence="5">The sequence shown here is derived from an EMBL/GenBank/DDBJ whole genome shotgun (WGS) entry which is preliminary data.</text>
</comment>
<evidence type="ECO:0000256" key="2">
    <source>
        <dbReference type="ARBA" id="ARBA00023002"/>
    </source>
</evidence>
<protein>
    <submittedName>
        <fullName evidence="5">Cytochrome b2</fullName>
    </submittedName>
</protein>
<accession>A0AAE0KCD9</accession>
<dbReference type="InterPro" id="IPR000262">
    <property type="entry name" value="FMN-dep_DH"/>
</dbReference>
<dbReference type="Gene3D" id="3.20.20.70">
    <property type="entry name" value="Aldolase class I"/>
    <property type="match status" value="1"/>
</dbReference>
<dbReference type="Pfam" id="PF01070">
    <property type="entry name" value="FMN_dh"/>
    <property type="match status" value="1"/>
</dbReference>
<dbReference type="AlphaFoldDB" id="A0AAE0KCD9"/>
<dbReference type="InterPro" id="IPR013785">
    <property type="entry name" value="Aldolase_TIM"/>
</dbReference>
<dbReference type="SUPFAM" id="SSF51395">
    <property type="entry name" value="FMN-linked oxidoreductases"/>
    <property type="match status" value="1"/>
</dbReference>
<gene>
    <name evidence="5" type="ORF">B0T24DRAFT_649659</name>
</gene>
<dbReference type="GO" id="GO:0016491">
    <property type="term" value="F:oxidoreductase activity"/>
    <property type="evidence" value="ECO:0007669"/>
    <property type="project" value="UniProtKB-KW"/>
</dbReference>
<evidence type="ECO:0000256" key="1">
    <source>
        <dbReference type="ARBA" id="ARBA00001917"/>
    </source>
</evidence>
<comment type="cofactor">
    <cofactor evidence="1">
        <name>FMN</name>
        <dbReference type="ChEBI" id="CHEBI:58210"/>
    </cofactor>
</comment>
<dbReference type="Pfam" id="PF13875">
    <property type="entry name" value="DUF4202"/>
    <property type="match status" value="1"/>
</dbReference>
<name>A0AAE0KCD9_9PEZI</name>
<dbReference type="InterPro" id="IPR037396">
    <property type="entry name" value="FMN_HAD"/>
</dbReference>
<evidence type="ECO:0000313" key="6">
    <source>
        <dbReference type="Proteomes" id="UP001287356"/>
    </source>
</evidence>
<feature type="region of interest" description="Disordered" evidence="3">
    <location>
        <begin position="175"/>
        <end position="200"/>
    </location>
</feature>
<keyword evidence="6" id="KW-1185">Reference proteome</keyword>
<evidence type="ECO:0000256" key="3">
    <source>
        <dbReference type="SAM" id="MobiDB-lite"/>
    </source>
</evidence>
<reference evidence="5" key="2">
    <citation type="submission" date="2023-06" db="EMBL/GenBank/DDBJ databases">
        <authorList>
            <consortium name="Lawrence Berkeley National Laboratory"/>
            <person name="Haridas S."/>
            <person name="Hensen N."/>
            <person name="Bonometti L."/>
            <person name="Westerberg I."/>
            <person name="Brannstrom I.O."/>
            <person name="Guillou S."/>
            <person name="Cros-Aarteil S."/>
            <person name="Calhoun S."/>
            <person name="Kuo A."/>
            <person name="Mondo S."/>
            <person name="Pangilinan J."/>
            <person name="Riley R."/>
            <person name="Labutti K."/>
            <person name="Andreopoulos B."/>
            <person name="Lipzen A."/>
            <person name="Chen C."/>
            <person name="Yanf M."/>
            <person name="Daum C."/>
            <person name="Ng V."/>
            <person name="Clum A."/>
            <person name="Steindorff A."/>
            <person name="Ohm R."/>
            <person name="Martin F."/>
            <person name="Silar P."/>
            <person name="Natvig D."/>
            <person name="Lalanne C."/>
            <person name="Gautier V."/>
            <person name="Ament-Velasquez S.L."/>
            <person name="Kruys A."/>
            <person name="Hutchinson M.I."/>
            <person name="Powell A.J."/>
            <person name="Barry K."/>
            <person name="Miller A.N."/>
            <person name="Grigoriev I.V."/>
            <person name="Debuchy R."/>
            <person name="Gladieux P."/>
            <person name="Thoren M.H."/>
            <person name="Johannesson H."/>
        </authorList>
    </citation>
    <scope>NUCLEOTIDE SEQUENCE</scope>
    <source>
        <strain evidence="5">CBS 958.72</strain>
    </source>
</reference>
<sequence length="605" mass="64175">MTRWLAARSPEASPTLQLACRAQHFRRWEIPRSSYPMTRPGYLTWRAKLKSQAAAQVAELLASPAVDPPLAAYDIDRVAALVRKENLRDDDETQVLEDVACLVFLDDQFDAFESKPEIDEDKIVAILQKTWAKMSPAGHALALQMQLSDRAQTLIHKALGGESALLGSVESHTVMPESSNRVASPSPAPPPLSSPSGPVKPPLHTLISSHDFAAAAAAAFPAKTYAFVSSAATDCLTHRANTTAYAAIGLRPRVLRDVSGPVSLGTSMLGRRVSSPIFCSPTSLGALVHPDGERALGRACQALGIAQVVSTSASFPLGDIVDAIRSSSTPAPAGSDSGGDMIPVFFQLYVDKDRAKSERLLVAAAAFGCVGGVFLTVDAPVMGKREADERVRADESVRAPMAGARAGNDGGGGGLGRIMGQYVDASVAWADLAWLRRCLPPGTPLALKGVQTAADAVRAVDAGVDAIFVSNHGGRSLDTAPATILVLLELQRCCPHVFDRVQVFVDGGVARGTDVFKALCLGATAVGVGRGALYGLNYGEEGVRRYIEILNEELETTMRLCGVTSLDELHPGLLNTRAVDHLVPESAADDHPYAKWRRKPQGSKL</sequence>